<dbReference type="GeneID" id="14013387"/>
<protein>
    <submittedName>
        <fullName evidence="1">Uncharacterized protein</fullName>
    </submittedName>
</protein>
<evidence type="ECO:0000313" key="1">
    <source>
        <dbReference type="EMBL" id="AFB83978.1"/>
    </source>
</evidence>
<dbReference type="EMBL" id="JQ340389">
    <property type="protein sequence ID" value="AFB83978.1"/>
    <property type="molecule type" value="Genomic_DNA"/>
</dbReference>
<proteinExistence type="predicted"/>
<keyword evidence="2" id="KW-1185">Reference proteome</keyword>
<sequence>MKSKFWLTIASILAPFTAQANIDLHAKEQWVIKVRSQLYNVEILEVQGNTVRVKYDDGMVGMANKDDITWLTKLSSDFI</sequence>
<evidence type="ECO:0000313" key="2">
    <source>
        <dbReference type="Proteomes" id="UP000007520"/>
    </source>
</evidence>
<name>H6WXL2_9CAUD</name>
<dbReference type="KEGG" id="vg:14013387"/>
<gene>
    <name evidence="1" type="ORF">pVp-1_0121</name>
</gene>
<accession>H6WXL2</accession>
<reference evidence="1 2" key="1">
    <citation type="journal article" date="2012" name="J. Virol.">
        <title>Complete Genome Sequence of a Novel Marine Siphovirus, pVp-1, Infecting Vibrio parahaemolyticus.</title>
        <authorList>
            <person name="Kim J.H."/>
            <person name="Jun J.W."/>
            <person name="Choresca C.H."/>
            <person name="Shin S.P."/>
            <person name="Han J.E."/>
            <person name="Park S.C."/>
        </authorList>
    </citation>
    <scope>NUCLEOTIDE SEQUENCE [LARGE SCALE GENOMIC DNA]</scope>
</reference>
<dbReference type="RefSeq" id="YP_007007944.1">
    <property type="nucleotide sequence ID" value="NC_019529.1"/>
</dbReference>
<organism evidence="1 2">
    <name type="scientific">Vibrio phage pVp-1</name>
    <dbReference type="NCBI Taxonomy" id="1150989"/>
    <lineage>
        <taxon>Viruses</taxon>
        <taxon>Duplodnaviria</taxon>
        <taxon>Heunggongvirae</taxon>
        <taxon>Uroviricota</taxon>
        <taxon>Caudoviricetes</taxon>
        <taxon>Demerecviridae</taxon>
        <taxon>Ermolyevavirinae</taxon>
        <taxon>Vipunavirus</taxon>
        <taxon>Vipunavirus pVp1</taxon>
    </lineage>
</organism>
<dbReference type="Proteomes" id="UP000007520">
    <property type="component" value="Segment"/>
</dbReference>